<name>A0ABX8BF92_9ACTN</name>
<dbReference type="InterPro" id="IPR051044">
    <property type="entry name" value="MAG_DAG_Lipase"/>
</dbReference>
<dbReference type="Pfam" id="PF12146">
    <property type="entry name" value="Hydrolase_4"/>
    <property type="match status" value="1"/>
</dbReference>
<gene>
    <name evidence="2" type="ORF">KGD84_19790</name>
</gene>
<organism evidence="2 3">
    <name type="scientific">Nocardiopsis changdeensis</name>
    <dbReference type="NCBI Taxonomy" id="2831969"/>
    <lineage>
        <taxon>Bacteria</taxon>
        <taxon>Bacillati</taxon>
        <taxon>Actinomycetota</taxon>
        <taxon>Actinomycetes</taxon>
        <taxon>Streptosporangiales</taxon>
        <taxon>Nocardiopsidaceae</taxon>
        <taxon>Nocardiopsis</taxon>
    </lineage>
</organism>
<protein>
    <submittedName>
        <fullName evidence="2">Alpha/beta fold hydrolase</fullName>
    </submittedName>
</protein>
<evidence type="ECO:0000313" key="3">
    <source>
        <dbReference type="Proteomes" id="UP000676079"/>
    </source>
</evidence>
<dbReference type="InterPro" id="IPR022742">
    <property type="entry name" value="Hydrolase_4"/>
</dbReference>
<dbReference type="EMBL" id="CP074133">
    <property type="protein sequence ID" value="QUX20724.1"/>
    <property type="molecule type" value="Genomic_DNA"/>
</dbReference>
<keyword evidence="3" id="KW-1185">Reference proteome</keyword>
<dbReference type="Gene3D" id="3.40.50.1820">
    <property type="entry name" value="alpha/beta hydrolase"/>
    <property type="match status" value="1"/>
</dbReference>
<dbReference type="GO" id="GO:0016787">
    <property type="term" value="F:hydrolase activity"/>
    <property type="evidence" value="ECO:0007669"/>
    <property type="project" value="UniProtKB-KW"/>
</dbReference>
<accession>A0ABX8BF92</accession>
<keyword evidence="2" id="KW-0378">Hydrolase</keyword>
<dbReference type="PANTHER" id="PTHR11614">
    <property type="entry name" value="PHOSPHOLIPASE-RELATED"/>
    <property type="match status" value="1"/>
</dbReference>
<dbReference type="SUPFAM" id="SSF53474">
    <property type="entry name" value="alpha/beta-Hydrolases"/>
    <property type="match status" value="1"/>
</dbReference>
<dbReference type="Proteomes" id="UP000676079">
    <property type="component" value="Chromosome"/>
</dbReference>
<dbReference type="InterPro" id="IPR029058">
    <property type="entry name" value="AB_hydrolase_fold"/>
</dbReference>
<proteinExistence type="predicted"/>
<sequence length="273" mass="30014">MTAHTTTPEGVHVWETAGPPRALVQLQHGYSEYSERYVTLYGGLIPHLVELGFEVWAQDLEGHGDSPGRPGSPDVRRSVVDHVLTRRRMRERGLPVLLFGHSLGGLVTAGSVTVDPQDVAGVVLTSPALIPLPPPPVLEAVKLVGLLFPRLPAPIPRRGPARLTRVAEYVEAGERDTRVFRGRMPLRTAASVLEVNAGVRRRIAHWRTPCLVVHGTGDNVTDAGQSRAFVESLPVEDKEFHPVEGGYHELLHDIDGARTLELVTAWLDRRARR</sequence>
<reference evidence="2 3" key="1">
    <citation type="submission" date="2021-05" db="EMBL/GenBank/DDBJ databases">
        <title>Direct Submission.</title>
        <authorList>
            <person name="Li K."/>
            <person name="Gao J."/>
        </authorList>
    </citation>
    <scope>NUCLEOTIDE SEQUENCE [LARGE SCALE GENOMIC DNA]</scope>
    <source>
        <strain evidence="2 3">Mg02</strain>
    </source>
</reference>
<feature type="domain" description="Serine aminopeptidase S33" evidence="1">
    <location>
        <begin position="19"/>
        <end position="254"/>
    </location>
</feature>
<dbReference type="RefSeq" id="WP_220561921.1">
    <property type="nucleotide sequence ID" value="NZ_CP074133.1"/>
</dbReference>
<evidence type="ECO:0000259" key="1">
    <source>
        <dbReference type="Pfam" id="PF12146"/>
    </source>
</evidence>
<evidence type="ECO:0000313" key="2">
    <source>
        <dbReference type="EMBL" id="QUX20724.1"/>
    </source>
</evidence>